<protein>
    <recommendedName>
        <fullName evidence="2">CopG family transcriptional regulator</fullName>
    </recommendedName>
</protein>
<accession>A0A212K4D1</accession>
<evidence type="ECO:0000313" key="1">
    <source>
        <dbReference type="EMBL" id="SBW06468.1"/>
    </source>
</evidence>
<dbReference type="NCBIfam" id="NF047399">
    <property type="entry name" value="BrnA_antitoxin_add"/>
    <property type="match status" value="1"/>
</dbReference>
<sequence length="84" mass="9672">MNHEQQLSAEEFDRRFEAGEDISAHVDWAAARRPNKQTQRVNVDFPTWMVEALDTEARHLGVSRQALVKVWIANCLARDSHSAR</sequence>
<reference evidence="1" key="1">
    <citation type="submission" date="2016-04" db="EMBL/GenBank/DDBJ databases">
        <authorList>
            <person name="Evans L.H."/>
            <person name="Alamgir A."/>
            <person name="Owens N."/>
            <person name="Weber N.D."/>
            <person name="Virtaneva K."/>
            <person name="Barbian K."/>
            <person name="Babar A."/>
            <person name="Rosenke K."/>
        </authorList>
    </citation>
    <scope>NUCLEOTIDE SEQUENCE</scope>
    <source>
        <strain evidence="1">92-2</strain>
    </source>
</reference>
<dbReference type="RefSeq" id="WP_227119427.1">
    <property type="nucleotide sequence ID" value="NZ_LT598928.1"/>
</dbReference>
<dbReference type="EMBL" id="FLUP01000001">
    <property type="protein sequence ID" value="SBW06468.1"/>
    <property type="molecule type" value="Genomic_DNA"/>
</dbReference>
<organism evidence="1">
    <name type="scientific">uncultured Desulfovibrio sp</name>
    <dbReference type="NCBI Taxonomy" id="167968"/>
    <lineage>
        <taxon>Bacteria</taxon>
        <taxon>Pseudomonadati</taxon>
        <taxon>Thermodesulfobacteriota</taxon>
        <taxon>Desulfovibrionia</taxon>
        <taxon>Desulfovibrionales</taxon>
        <taxon>Desulfovibrionaceae</taxon>
        <taxon>Desulfovibrio</taxon>
        <taxon>environmental samples</taxon>
    </lineage>
</organism>
<gene>
    <name evidence="1" type="ORF">KM92DES2_12194</name>
</gene>
<proteinExistence type="predicted"/>
<evidence type="ECO:0008006" key="2">
    <source>
        <dbReference type="Google" id="ProtNLM"/>
    </source>
</evidence>
<dbReference type="AlphaFoldDB" id="A0A212K4D1"/>
<name>A0A212K4D1_9BACT</name>